<evidence type="ECO:0000256" key="1">
    <source>
        <dbReference type="SAM" id="MobiDB-lite"/>
    </source>
</evidence>
<gene>
    <name evidence="3" type="ORF">ACFPM8_01735</name>
</gene>
<dbReference type="Pfam" id="PF00149">
    <property type="entry name" value="Metallophos"/>
    <property type="match status" value="1"/>
</dbReference>
<dbReference type="RefSeq" id="WP_378994325.1">
    <property type="nucleotide sequence ID" value="NZ_JBHSMT010000005.1"/>
</dbReference>
<evidence type="ECO:0000259" key="2">
    <source>
        <dbReference type="Pfam" id="PF00149"/>
    </source>
</evidence>
<proteinExistence type="predicted"/>
<dbReference type="EMBL" id="JBHSMT010000005">
    <property type="protein sequence ID" value="MFC5472670.1"/>
    <property type="molecule type" value="Genomic_DNA"/>
</dbReference>
<dbReference type="Proteomes" id="UP001596045">
    <property type="component" value="Unassembled WGS sequence"/>
</dbReference>
<dbReference type="PANTHER" id="PTHR43143">
    <property type="entry name" value="METALLOPHOSPHOESTERASE, CALCINEURIN SUPERFAMILY"/>
    <property type="match status" value="1"/>
</dbReference>
<organism evidence="3 4">
    <name type="scientific">Paraherbaspirillum soli</name>
    <dbReference type="NCBI Taxonomy" id="631222"/>
    <lineage>
        <taxon>Bacteria</taxon>
        <taxon>Pseudomonadati</taxon>
        <taxon>Pseudomonadota</taxon>
        <taxon>Betaproteobacteria</taxon>
        <taxon>Burkholderiales</taxon>
        <taxon>Oxalobacteraceae</taxon>
        <taxon>Paraherbaspirillum</taxon>
    </lineage>
</organism>
<dbReference type="SUPFAM" id="SSF56300">
    <property type="entry name" value="Metallo-dependent phosphatases"/>
    <property type="match status" value="1"/>
</dbReference>
<dbReference type="EC" id="3.1.-.-" evidence="3"/>
<protein>
    <submittedName>
        <fullName evidence="3">Metallophosphoesterase family protein</fullName>
        <ecNumber evidence="3">3.1.-.-</ecNumber>
    </submittedName>
</protein>
<dbReference type="InterPro" id="IPR029052">
    <property type="entry name" value="Metallo-depent_PP-like"/>
</dbReference>
<dbReference type="InterPro" id="IPR006311">
    <property type="entry name" value="TAT_signal"/>
</dbReference>
<dbReference type="Gene3D" id="3.60.21.10">
    <property type="match status" value="1"/>
</dbReference>
<accession>A0ABW0M3P4</accession>
<keyword evidence="4" id="KW-1185">Reference proteome</keyword>
<dbReference type="InterPro" id="IPR004843">
    <property type="entry name" value="Calcineurin-like_PHP"/>
</dbReference>
<feature type="region of interest" description="Disordered" evidence="1">
    <location>
        <begin position="256"/>
        <end position="275"/>
    </location>
</feature>
<evidence type="ECO:0000313" key="4">
    <source>
        <dbReference type="Proteomes" id="UP001596045"/>
    </source>
</evidence>
<keyword evidence="3" id="KW-0378">Hydrolase</keyword>
<feature type="domain" description="Calcineurin-like phosphoesterase" evidence="2">
    <location>
        <begin position="43"/>
        <end position="230"/>
    </location>
</feature>
<comment type="caution">
    <text evidence="3">The sequence shown here is derived from an EMBL/GenBank/DDBJ whole genome shotgun (WGS) entry which is preliminary data.</text>
</comment>
<reference evidence="4" key="1">
    <citation type="journal article" date="2019" name="Int. J. Syst. Evol. Microbiol.">
        <title>The Global Catalogue of Microorganisms (GCM) 10K type strain sequencing project: providing services to taxonomists for standard genome sequencing and annotation.</title>
        <authorList>
            <consortium name="The Broad Institute Genomics Platform"/>
            <consortium name="The Broad Institute Genome Sequencing Center for Infectious Disease"/>
            <person name="Wu L."/>
            <person name="Ma J."/>
        </authorList>
    </citation>
    <scope>NUCLEOTIDE SEQUENCE [LARGE SCALE GENOMIC DNA]</scope>
    <source>
        <strain evidence="4">JCM 17066</strain>
    </source>
</reference>
<dbReference type="GO" id="GO:0016787">
    <property type="term" value="F:hydrolase activity"/>
    <property type="evidence" value="ECO:0007669"/>
    <property type="project" value="UniProtKB-KW"/>
</dbReference>
<dbReference type="InterPro" id="IPR051918">
    <property type="entry name" value="STPP_CPPED1"/>
</dbReference>
<dbReference type="PANTHER" id="PTHR43143:SF1">
    <property type="entry name" value="SERINE_THREONINE-PROTEIN PHOSPHATASE CPPED1"/>
    <property type="match status" value="1"/>
</dbReference>
<dbReference type="PROSITE" id="PS51318">
    <property type="entry name" value="TAT"/>
    <property type="match status" value="1"/>
</dbReference>
<name>A0ABW0M3P4_9BURK</name>
<evidence type="ECO:0000313" key="3">
    <source>
        <dbReference type="EMBL" id="MFC5472670.1"/>
    </source>
</evidence>
<sequence>MIDRRGFLKLTALGGGAVFMSGLYGRAGAATGKAVPGYDDFYFVQLSDTHWGYSGDANPEAANTLKQAVATVNGLQVQPDFIVFTGDLTHTTDDPQERRKRMREFREIVAGLKVQTLHFMPGEHDAALDNGTAFKEHFGQTHYTFDHKGVHFIVLDNVSDPGSRIGEAQMDWLRTDLAHQAHDARIVVFTHRPLFDLAPKWDWATRDGDQALALMMPHSNVTVFYGHIHQEHHQMTGHIAHHAAKSLIFPLPAPGSQEKRTPLPWDPSAPGKGLGFREVEAEPKVGEYKIAEFPVNRT</sequence>